<evidence type="ECO:0000313" key="3">
    <source>
        <dbReference type="Proteomes" id="UP000594260"/>
    </source>
</evidence>
<reference evidence="2" key="1">
    <citation type="submission" date="2021-01" db="UniProtKB">
        <authorList>
            <consortium name="EnsemblMetazoa"/>
        </authorList>
    </citation>
    <scope>IDENTIFICATION</scope>
</reference>
<proteinExistence type="predicted"/>
<name>A0A7M7M985_VARDE</name>
<dbReference type="PROSITE" id="PS50822">
    <property type="entry name" value="PIWI"/>
    <property type="match status" value="1"/>
</dbReference>
<dbReference type="RefSeq" id="XP_022645319.1">
    <property type="nucleotide sequence ID" value="XM_022789584.1"/>
</dbReference>
<dbReference type="EnsemblMetazoa" id="XM_022789584">
    <property type="protein sequence ID" value="XP_022645319"/>
    <property type="gene ID" value="LOC111243678"/>
</dbReference>
<dbReference type="Proteomes" id="UP000594260">
    <property type="component" value="Unplaced"/>
</dbReference>
<dbReference type="SMART" id="SM00950">
    <property type="entry name" value="Piwi"/>
    <property type="match status" value="1"/>
</dbReference>
<keyword evidence="3" id="KW-1185">Reference proteome</keyword>
<dbReference type="InterPro" id="IPR036397">
    <property type="entry name" value="RNaseH_sf"/>
</dbReference>
<dbReference type="Pfam" id="PF02171">
    <property type="entry name" value="Piwi"/>
    <property type="match status" value="1"/>
</dbReference>
<evidence type="ECO:0000313" key="2">
    <source>
        <dbReference type="EnsemblMetazoa" id="XP_022645319"/>
    </source>
</evidence>
<organism evidence="2 3">
    <name type="scientific">Varroa destructor</name>
    <name type="common">Honeybee mite</name>
    <dbReference type="NCBI Taxonomy" id="109461"/>
    <lineage>
        <taxon>Eukaryota</taxon>
        <taxon>Metazoa</taxon>
        <taxon>Ecdysozoa</taxon>
        <taxon>Arthropoda</taxon>
        <taxon>Chelicerata</taxon>
        <taxon>Arachnida</taxon>
        <taxon>Acari</taxon>
        <taxon>Parasitiformes</taxon>
        <taxon>Mesostigmata</taxon>
        <taxon>Gamasina</taxon>
        <taxon>Dermanyssoidea</taxon>
        <taxon>Varroidae</taxon>
        <taxon>Varroa</taxon>
    </lineage>
</organism>
<dbReference type="AlphaFoldDB" id="A0A7M7M985"/>
<dbReference type="PANTHER" id="PTHR22891">
    <property type="entry name" value="EUKARYOTIC TRANSLATION INITIATION FACTOR 2C"/>
    <property type="match status" value="1"/>
</dbReference>
<protein>
    <recommendedName>
        <fullName evidence="1">Piwi domain-containing protein</fullName>
    </recommendedName>
</protein>
<evidence type="ECO:0000259" key="1">
    <source>
        <dbReference type="PROSITE" id="PS50822"/>
    </source>
</evidence>
<dbReference type="InterPro" id="IPR012337">
    <property type="entry name" value="RNaseH-like_sf"/>
</dbReference>
<dbReference type="OrthoDB" id="6354551at2759"/>
<dbReference type="KEGG" id="vde:111243678"/>
<accession>A0A7M7M985</accession>
<feature type="domain" description="Piwi" evidence="1">
    <location>
        <begin position="194"/>
        <end position="316"/>
    </location>
</feature>
<sequence length="331" mass="38192">MMKPLMLHRPINKCGPFIDREVRDYLLVGAWELWLDFYIFLQFGFWKPSINTNMSATAFYAAVPLIEFIRPENFCTKKSRKLKDHKLKIIRSLQQCKLPMFSQHNQLDFSHLASLEVKHHRNRATPQTVLENIKNKVFEIQIILVMLNCHSNYGLINAAAETSYLYMRTQYVNDMNVNDGRKFNGTFMWNLLLKMDTELVFIVIQKHLIHSSFMLWRPEGGIRKTQNIPPGIVIDNKIVYSSMFDSYSCSHRGILGTSKPTNNHAVHDDADNTPNGIYMLQYLVCRTYTRCTRSLSLPAPAHYAHLIAFHAKERITGVIYGGSLIGSDVDS</sequence>
<dbReference type="Gene3D" id="3.30.420.10">
    <property type="entry name" value="Ribonuclease H-like superfamily/Ribonuclease H"/>
    <property type="match status" value="1"/>
</dbReference>
<dbReference type="InterPro" id="IPR003165">
    <property type="entry name" value="Piwi"/>
</dbReference>
<dbReference type="InParanoid" id="A0A7M7M985"/>
<dbReference type="SUPFAM" id="SSF53098">
    <property type="entry name" value="Ribonuclease H-like"/>
    <property type="match status" value="1"/>
</dbReference>
<dbReference type="GO" id="GO:0003676">
    <property type="term" value="F:nucleic acid binding"/>
    <property type="evidence" value="ECO:0007669"/>
    <property type="project" value="InterPro"/>
</dbReference>
<dbReference type="GeneID" id="111243678"/>